<dbReference type="AlphaFoldDB" id="A0AA44WP70"/>
<sequence length="131" mass="14629">MWFSTDKEIITKKKKRNDFLPHELYITPSWDINPLTAINGKATVLSFDMFQRRTRTSAEEAQERPANASLQKDCSNNANFEQKVQGEEDIAVHPSGNTQAVSYPTTVIAIPTSPISTACRISTNQLTMPGE</sequence>
<reference evidence="2 3" key="1">
    <citation type="submission" date="2017-12" db="EMBL/GenBank/DDBJ databases">
        <title>Comparative genomics yields insights into virulence evolution of Verticillium dahliae.</title>
        <authorList>
            <person name="Fan R."/>
            <person name="Armitage A.D."/>
            <person name="Cascant-Lopez E."/>
            <person name="Sobczyk M."/>
            <person name="Cockerton H.M."/>
            <person name="Harrison R.J."/>
        </authorList>
    </citation>
    <scope>NUCLEOTIDE SEQUENCE [LARGE SCALE GENOMIC DNA]</scope>
    <source>
        <strain evidence="2 3">12008</strain>
    </source>
</reference>
<protein>
    <submittedName>
        <fullName evidence="2">Uncharacterized protein</fullName>
    </submittedName>
</protein>
<evidence type="ECO:0000256" key="1">
    <source>
        <dbReference type="SAM" id="MobiDB-lite"/>
    </source>
</evidence>
<dbReference type="Gene3D" id="2.30.30.490">
    <property type="match status" value="1"/>
</dbReference>
<dbReference type="EMBL" id="MPSH01000005">
    <property type="protein sequence ID" value="PNH34470.1"/>
    <property type="molecule type" value="Genomic_DNA"/>
</dbReference>
<organism evidence="2 3">
    <name type="scientific">Verticillium dahliae</name>
    <name type="common">Verticillium wilt</name>
    <dbReference type="NCBI Taxonomy" id="27337"/>
    <lineage>
        <taxon>Eukaryota</taxon>
        <taxon>Fungi</taxon>
        <taxon>Dikarya</taxon>
        <taxon>Ascomycota</taxon>
        <taxon>Pezizomycotina</taxon>
        <taxon>Sordariomycetes</taxon>
        <taxon>Hypocreomycetidae</taxon>
        <taxon>Glomerellales</taxon>
        <taxon>Plectosphaerellaceae</taxon>
        <taxon>Verticillium</taxon>
    </lineage>
</organism>
<dbReference type="Proteomes" id="UP000236305">
    <property type="component" value="Unassembled WGS sequence"/>
</dbReference>
<evidence type="ECO:0000313" key="3">
    <source>
        <dbReference type="Proteomes" id="UP000236305"/>
    </source>
</evidence>
<feature type="region of interest" description="Disordered" evidence="1">
    <location>
        <begin position="56"/>
        <end position="76"/>
    </location>
</feature>
<dbReference type="InterPro" id="IPR043151">
    <property type="entry name" value="BAH_sf"/>
</dbReference>
<accession>A0AA44WP70</accession>
<name>A0AA44WP70_VERDA</name>
<proteinExistence type="predicted"/>
<gene>
    <name evidence="2" type="ORF">BJF96_g2349</name>
</gene>
<evidence type="ECO:0000313" key="2">
    <source>
        <dbReference type="EMBL" id="PNH34470.1"/>
    </source>
</evidence>
<comment type="caution">
    <text evidence="2">The sequence shown here is derived from an EMBL/GenBank/DDBJ whole genome shotgun (WGS) entry which is preliminary data.</text>
</comment>